<reference evidence="2 3" key="1">
    <citation type="submission" date="2023-01" db="EMBL/GenBank/DDBJ databases">
        <title>Analysis of 21 Apiospora genomes using comparative genomics revels a genus with tremendous synthesis potential of carbohydrate active enzymes and secondary metabolites.</title>
        <authorList>
            <person name="Sorensen T."/>
        </authorList>
    </citation>
    <scope>NUCLEOTIDE SEQUENCE [LARGE SCALE GENOMIC DNA]</scope>
    <source>
        <strain evidence="2 3">CBS 33761</strain>
    </source>
</reference>
<protein>
    <recommendedName>
        <fullName evidence="4">C2H2-type domain-containing protein</fullName>
    </recommendedName>
</protein>
<evidence type="ECO:0000313" key="3">
    <source>
        <dbReference type="Proteomes" id="UP001444661"/>
    </source>
</evidence>
<dbReference type="EMBL" id="JAQQWK010000010">
    <property type="protein sequence ID" value="KAK8030111.1"/>
    <property type="molecule type" value="Genomic_DNA"/>
</dbReference>
<feature type="compositionally biased region" description="Polar residues" evidence="1">
    <location>
        <begin position="66"/>
        <end position="76"/>
    </location>
</feature>
<feature type="compositionally biased region" description="Low complexity" evidence="1">
    <location>
        <begin position="50"/>
        <end position="65"/>
    </location>
</feature>
<name>A0ABR1SE48_9PEZI</name>
<evidence type="ECO:0008006" key="4">
    <source>
        <dbReference type="Google" id="ProtNLM"/>
    </source>
</evidence>
<sequence>MDDTPCINPGSLQFPSTVTVYNGPIQSIEEGDDGSITPSALLTPIRSDDTSQISSSPSPNVSLITNRTSPTAQASPHHSPVRPASAAPSHSDVPTDNQQRRYLCVQHYPDCPKSFSSEKDLQKHLITKEHRPDLYRLNVEAASERTHQCTCGRMMPPPGQSQETRELMW</sequence>
<accession>A0ABR1SE48</accession>
<keyword evidence="3" id="KW-1185">Reference proteome</keyword>
<dbReference type="Proteomes" id="UP001444661">
    <property type="component" value="Unassembled WGS sequence"/>
</dbReference>
<gene>
    <name evidence="2" type="ORF">PG993_011402</name>
</gene>
<evidence type="ECO:0000313" key="2">
    <source>
        <dbReference type="EMBL" id="KAK8030111.1"/>
    </source>
</evidence>
<organism evidence="2 3">
    <name type="scientific">Apiospora rasikravindrae</name>
    <dbReference type="NCBI Taxonomy" id="990691"/>
    <lineage>
        <taxon>Eukaryota</taxon>
        <taxon>Fungi</taxon>
        <taxon>Dikarya</taxon>
        <taxon>Ascomycota</taxon>
        <taxon>Pezizomycotina</taxon>
        <taxon>Sordariomycetes</taxon>
        <taxon>Xylariomycetidae</taxon>
        <taxon>Amphisphaeriales</taxon>
        <taxon>Apiosporaceae</taxon>
        <taxon>Apiospora</taxon>
    </lineage>
</organism>
<proteinExistence type="predicted"/>
<evidence type="ECO:0000256" key="1">
    <source>
        <dbReference type="SAM" id="MobiDB-lite"/>
    </source>
</evidence>
<feature type="region of interest" description="Disordered" evidence="1">
    <location>
        <begin position="25"/>
        <end position="100"/>
    </location>
</feature>
<comment type="caution">
    <text evidence="2">The sequence shown here is derived from an EMBL/GenBank/DDBJ whole genome shotgun (WGS) entry which is preliminary data.</text>
</comment>